<protein>
    <submittedName>
        <fullName evidence="2">Type I-E CRISPR-associated protein Cas6/Cse3/CasE</fullName>
    </submittedName>
</protein>
<dbReference type="Pfam" id="PF08798">
    <property type="entry name" value="CRISPR_assoc"/>
    <property type="match status" value="1"/>
</dbReference>
<evidence type="ECO:0000313" key="2">
    <source>
        <dbReference type="EMBL" id="MYR32547.1"/>
    </source>
</evidence>
<dbReference type="SUPFAM" id="SSF117987">
    <property type="entry name" value="CRISPR-associated protein"/>
    <property type="match status" value="2"/>
</dbReference>
<dbReference type="CDD" id="cd09727">
    <property type="entry name" value="Cas6_I-E"/>
    <property type="match status" value="1"/>
</dbReference>
<dbReference type="AlphaFoldDB" id="A0A7K2IRT3"/>
<feature type="region of interest" description="Disordered" evidence="1">
    <location>
        <begin position="108"/>
        <end position="130"/>
    </location>
</feature>
<reference evidence="2 3" key="1">
    <citation type="journal article" date="2019" name="Nat. Commun.">
        <title>The antimicrobial potential of Streptomyces from insect microbiomes.</title>
        <authorList>
            <person name="Chevrette M.G."/>
            <person name="Carlson C.M."/>
            <person name="Ortega H.E."/>
            <person name="Thomas C."/>
            <person name="Ananiev G.E."/>
            <person name="Barns K.J."/>
            <person name="Book A.J."/>
            <person name="Cagnazzo J."/>
            <person name="Carlos C."/>
            <person name="Flanigan W."/>
            <person name="Grubbs K.J."/>
            <person name="Horn H.A."/>
            <person name="Hoffmann F.M."/>
            <person name="Klassen J.L."/>
            <person name="Knack J.J."/>
            <person name="Lewin G.R."/>
            <person name="McDonald B.R."/>
            <person name="Muller L."/>
            <person name="Melo W.G.P."/>
            <person name="Pinto-Tomas A.A."/>
            <person name="Schmitz A."/>
            <person name="Wendt-Pienkowski E."/>
            <person name="Wildman S."/>
            <person name="Zhao M."/>
            <person name="Zhang F."/>
            <person name="Bugni T.S."/>
            <person name="Andes D.R."/>
            <person name="Pupo M.T."/>
            <person name="Currie C.R."/>
        </authorList>
    </citation>
    <scope>NUCLEOTIDE SEQUENCE [LARGE SCALE GENOMIC DNA]</scope>
    <source>
        <strain evidence="2 3">SID5840</strain>
    </source>
</reference>
<evidence type="ECO:0000256" key="1">
    <source>
        <dbReference type="SAM" id="MobiDB-lite"/>
    </source>
</evidence>
<name>A0A7K2IRT3_9ACTN</name>
<sequence>MYLSRVPVNPLSHAFRRDYSDVHDMHRTLMARFPEAPQDVPAREHQRLLWRLEGQGRELVMYVQSREHPNWGSLPEGYLGGRALVRSLQPVLSAVTDKAEFNFRLTANPTRSVLPPPNGQKRPRGTRRPIHDPELQVQWLIRQGERHGFALLESSTGDPDVVALPRHPVVGYKEAPPNGSGRSRLKITVSSVTFDGRLRVTDPEAFRAALQSGIGRAKAYGCGLLSLAPARRVG</sequence>
<dbReference type="EMBL" id="WWHY01000001">
    <property type="protein sequence ID" value="MYR32547.1"/>
    <property type="molecule type" value="Genomic_DNA"/>
</dbReference>
<dbReference type="Gene3D" id="3.30.70.1200">
    <property type="entry name" value="Crispr-associated protein, domain 1"/>
    <property type="match status" value="1"/>
</dbReference>
<dbReference type="InterPro" id="IPR010179">
    <property type="entry name" value="CRISPR-assoc_prot_Cse3"/>
</dbReference>
<evidence type="ECO:0000313" key="3">
    <source>
        <dbReference type="Proteomes" id="UP000467124"/>
    </source>
</evidence>
<dbReference type="NCBIfam" id="TIGR01907">
    <property type="entry name" value="casE_Cse3"/>
    <property type="match status" value="1"/>
</dbReference>
<gene>
    <name evidence="2" type="primary">cas6e</name>
    <name evidence="2" type="ORF">GTW20_09735</name>
</gene>
<comment type="caution">
    <text evidence="2">The sequence shown here is derived from an EMBL/GenBank/DDBJ whole genome shotgun (WGS) entry which is preliminary data.</text>
</comment>
<dbReference type="Proteomes" id="UP000467124">
    <property type="component" value="Unassembled WGS sequence"/>
</dbReference>
<proteinExistence type="predicted"/>
<dbReference type="RefSeq" id="WP_161110782.1">
    <property type="nucleotide sequence ID" value="NZ_WWHY01000001.1"/>
</dbReference>
<organism evidence="2 3">
    <name type="scientific">Nocardiopsis alba</name>
    <dbReference type="NCBI Taxonomy" id="53437"/>
    <lineage>
        <taxon>Bacteria</taxon>
        <taxon>Bacillati</taxon>
        <taxon>Actinomycetota</taxon>
        <taxon>Actinomycetes</taxon>
        <taxon>Streptosporangiales</taxon>
        <taxon>Nocardiopsidaceae</taxon>
        <taxon>Nocardiopsis</taxon>
    </lineage>
</organism>
<accession>A0A7K2IRT3</accession>
<dbReference type="Gene3D" id="3.30.70.1210">
    <property type="entry name" value="Crispr-associated protein, domain 2"/>
    <property type="match status" value="1"/>
</dbReference>
<dbReference type="SMART" id="SM01101">
    <property type="entry name" value="CRISPR_assoc"/>
    <property type="match status" value="1"/>
</dbReference>